<accession>A0A498QEX9</accession>
<reference evidence="1 2" key="1">
    <citation type="submission" date="2018-09" db="EMBL/GenBank/DDBJ databases">
        <authorList>
            <person name="Tagini F."/>
        </authorList>
    </citation>
    <scope>NUCLEOTIDE SEQUENCE [LARGE SCALE GENOMIC DNA]</scope>
    <source>
        <strain evidence="1 2">MK13</strain>
    </source>
</reference>
<evidence type="ECO:0000313" key="1">
    <source>
        <dbReference type="EMBL" id="VBA43891.1"/>
    </source>
</evidence>
<dbReference type="AlphaFoldDB" id="A0A498QEX9"/>
<dbReference type="EMBL" id="UPHQ01000253">
    <property type="protein sequence ID" value="VBA43891.1"/>
    <property type="molecule type" value="Genomic_DNA"/>
</dbReference>
<gene>
    <name evidence="1" type="ORF">LAUMK13_04744</name>
</gene>
<proteinExistence type="predicted"/>
<organism evidence="1 2">
    <name type="scientific">Mycobacterium innocens</name>
    <dbReference type="NCBI Taxonomy" id="2341083"/>
    <lineage>
        <taxon>Bacteria</taxon>
        <taxon>Bacillati</taxon>
        <taxon>Actinomycetota</taxon>
        <taxon>Actinomycetes</taxon>
        <taxon>Mycobacteriales</taxon>
        <taxon>Mycobacteriaceae</taxon>
        <taxon>Mycobacterium</taxon>
    </lineage>
</organism>
<dbReference type="Proteomes" id="UP000267289">
    <property type="component" value="Unassembled WGS sequence"/>
</dbReference>
<name>A0A498QEX9_9MYCO</name>
<sequence length="93" mass="9987">MRRNRANGRPGRCSQCSQPIELGSPARLRPGFSFAYSCVMPTKTDHGDIGDVEPVADSTASQARRVVAAYATDADECRIFLSMLGIGPAKLES</sequence>
<keyword evidence="2" id="KW-1185">Reference proteome</keyword>
<evidence type="ECO:0000313" key="2">
    <source>
        <dbReference type="Proteomes" id="UP000267289"/>
    </source>
</evidence>
<protein>
    <submittedName>
        <fullName evidence="1">Uncharacterized protein</fullName>
    </submittedName>
</protein>